<evidence type="ECO:0000313" key="4">
    <source>
        <dbReference type="EMBL" id="KRK39042.1"/>
    </source>
</evidence>
<accession>A0A0R1H603</accession>
<feature type="transmembrane region" description="Helical" evidence="2">
    <location>
        <begin position="38"/>
        <end position="60"/>
    </location>
</feature>
<evidence type="ECO:0000256" key="1">
    <source>
        <dbReference type="ARBA" id="ARBA00009067"/>
    </source>
</evidence>
<dbReference type="PANTHER" id="PTHR36435">
    <property type="entry name" value="SLR1288 PROTEIN"/>
    <property type="match status" value="1"/>
</dbReference>
<dbReference type="OrthoDB" id="8607342at2"/>
<dbReference type="RefSeq" id="WP_057904419.1">
    <property type="nucleotide sequence ID" value="NZ_AZDA01000046.1"/>
</dbReference>
<keyword evidence="2" id="KW-1133">Transmembrane helix</keyword>
<dbReference type="AlphaFoldDB" id="A0A0R1H603"/>
<feature type="transmembrane region" description="Helical" evidence="2">
    <location>
        <begin position="178"/>
        <end position="196"/>
    </location>
</feature>
<dbReference type="GO" id="GO:0080120">
    <property type="term" value="P:CAAX-box protein maturation"/>
    <property type="evidence" value="ECO:0007669"/>
    <property type="project" value="UniProtKB-ARBA"/>
</dbReference>
<feature type="transmembrane region" description="Helical" evidence="2">
    <location>
        <begin position="147"/>
        <end position="166"/>
    </location>
</feature>
<dbReference type="PATRIC" id="fig|1423726.3.peg.2872"/>
<dbReference type="InterPro" id="IPR052710">
    <property type="entry name" value="CAAX_protease"/>
</dbReference>
<evidence type="ECO:0000256" key="2">
    <source>
        <dbReference type="SAM" id="Phobius"/>
    </source>
</evidence>
<keyword evidence="2" id="KW-0472">Membrane</keyword>
<dbReference type="EMBL" id="AZDA01000046">
    <property type="protein sequence ID" value="KRK39042.1"/>
    <property type="molecule type" value="Genomic_DNA"/>
</dbReference>
<keyword evidence="5" id="KW-1185">Reference proteome</keyword>
<dbReference type="GO" id="GO:0004175">
    <property type="term" value="F:endopeptidase activity"/>
    <property type="evidence" value="ECO:0007669"/>
    <property type="project" value="UniProtKB-ARBA"/>
</dbReference>
<gene>
    <name evidence="4" type="ORF">FC07_GL002762</name>
</gene>
<protein>
    <recommendedName>
        <fullName evidence="3">CAAX prenyl protease 2/Lysostaphin resistance protein A-like domain-containing protein</fullName>
    </recommendedName>
</protein>
<feature type="domain" description="CAAX prenyl protease 2/Lysostaphin resistance protein A-like" evidence="3">
    <location>
        <begin position="122"/>
        <end position="214"/>
    </location>
</feature>
<dbReference type="STRING" id="1423726.FC07_GL002762"/>
<comment type="caution">
    <text evidence="4">The sequence shown here is derived from an EMBL/GenBank/DDBJ whole genome shotgun (WGS) entry which is preliminary data.</text>
</comment>
<feature type="transmembrane region" description="Helical" evidence="2">
    <location>
        <begin position="113"/>
        <end position="135"/>
    </location>
</feature>
<organism evidence="4 5">
    <name type="scientific">Loigolactobacillus bifermentans DSM 20003</name>
    <dbReference type="NCBI Taxonomy" id="1423726"/>
    <lineage>
        <taxon>Bacteria</taxon>
        <taxon>Bacillati</taxon>
        <taxon>Bacillota</taxon>
        <taxon>Bacilli</taxon>
        <taxon>Lactobacillales</taxon>
        <taxon>Lactobacillaceae</taxon>
        <taxon>Loigolactobacillus</taxon>
    </lineage>
</organism>
<sequence length="220" mass="24939">MIRQIERTILLILLFIGEQLPSAGLQLAGQTQQFGTGFWWLVGSLFLLIMLLITVLYWQLYRHTLAPAYQTTRRRLQKKDYGWFGLGFVAMVIVNASTLPFMQQSGNTNVDNISTLMTLFGVFTLIYLAILGPILEEIIFRGLLMNWFFSTRPAVAIGVSAIVFGTMHVNLFGGQLDLVYWLSKILLGGILATVYWRTKRLKTTIWLHILNNALPLVLGI</sequence>
<dbReference type="Pfam" id="PF02517">
    <property type="entry name" value="Rce1-like"/>
    <property type="match status" value="1"/>
</dbReference>
<keyword evidence="2" id="KW-0812">Transmembrane</keyword>
<proteinExistence type="inferred from homology"/>
<reference evidence="4 5" key="1">
    <citation type="journal article" date="2015" name="Genome Announc.">
        <title>Expanding the biotechnology potential of lactobacilli through comparative genomics of 213 strains and associated genera.</title>
        <authorList>
            <person name="Sun Z."/>
            <person name="Harris H.M."/>
            <person name="McCann A."/>
            <person name="Guo C."/>
            <person name="Argimon S."/>
            <person name="Zhang W."/>
            <person name="Yang X."/>
            <person name="Jeffery I.B."/>
            <person name="Cooney J.C."/>
            <person name="Kagawa T.F."/>
            <person name="Liu W."/>
            <person name="Song Y."/>
            <person name="Salvetti E."/>
            <person name="Wrobel A."/>
            <person name="Rasinkangas P."/>
            <person name="Parkhill J."/>
            <person name="Rea M.C."/>
            <person name="O'Sullivan O."/>
            <person name="Ritari J."/>
            <person name="Douillard F.P."/>
            <person name="Paul Ross R."/>
            <person name="Yang R."/>
            <person name="Briner A.E."/>
            <person name="Felis G.E."/>
            <person name="de Vos W.M."/>
            <person name="Barrangou R."/>
            <person name="Klaenhammer T.R."/>
            <person name="Caufield P.W."/>
            <person name="Cui Y."/>
            <person name="Zhang H."/>
            <person name="O'Toole P.W."/>
        </authorList>
    </citation>
    <scope>NUCLEOTIDE SEQUENCE [LARGE SCALE GENOMIC DNA]</scope>
    <source>
        <strain evidence="4 5">DSM 20003</strain>
    </source>
</reference>
<name>A0A0R1H603_9LACO</name>
<evidence type="ECO:0000313" key="5">
    <source>
        <dbReference type="Proteomes" id="UP000051461"/>
    </source>
</evidence>
<dbReference type="PANTHER" id="PTHR36435:SF1">
    <property type="entry name" value="CAAX AMINO TERMINAL PROTEASE FAMILY PROTEIN"/>
    <property type="match status" value="1"/>
</dbReference>
<dbReference type="Proteomes" id="UP000051461">
    <property type="component" value="Unassembled WGS sequence"/>
</dbReference>
<feature type="transmembrane region" description="Helical" evidence="2">
    <location>
        <begin position="81"/>
        <end position="101"/>
    </location>
</feature>
<dbReference type="InterPro" id="IPR003675">
    <property type="entry name" value="Rce1/LyrA-like_dom"/>
</dbReference>
<evidence type="ECO:0000259" key="3">
    <source>
        <dbReference type="Pfam" id="PF02517"/>
    </source>
</evidence>
<comment type="similarity">
    <text evidence="1">Belongs to the UPF0177 family.</text>
</comment>